<gene>
    <name evidence="3" type="ORF">SAMN05216251_107299</name>
</gene>
<accession>A0A1I2FCZ2</accession>
<dbReference type="STRING" id="380248.SAMN05216251_107299"/>
<dbReference type="SUPFAM" id="SSF51735">
    <property type="entry name" value="NAD(P)-binding Rossmann-fold domains"/>
    <property type="match status" value="1"/>
</dbReference>
<dbReference type="PRINTS" id="PR00080">
    <property type="entry name" value="SDRFAMILY"/>
</dbReference>
<dbReference type="RefSeq" id="WP_093713929.1">
    <property type="nucleotide sequence ID" value="NZ_FONG01000007.1"/>
</dbReference>
<evidence type="ECO:0000313" key="3">
    <source>
        <dbReference type="EMBL" id="SFF03364.1"/>
    </source>
</evidence>
<protein>
    <submittedName>
        <fullName evidence="3">NAD(P)-dependent dehydrogenase, short-chain alcohol dehydrogenase family</fullName>
    </submittedName>
</protein>
<dbReference type="AlphaFoldDB" id="A0A1I2FCZ2"/>
<evidence type="ECO:0000256" key="1">
    <source>
        <dbReference type="ARBA" id="ARBA00006484"/>
    </source>
</evidence>
<dbReference type="Gene3D" id="3.40.50.720">
    <property type="entry name" value="NAD(P)-binding Rossmann-like Domain"/>
    <property type="match status" value="1"/>
</dbReference>
<reference evidence="4" key="1">
    <citation type="submission" date="2016-10" db="EMBL/GenBank/DDBJ databases">
        <authorList>
            <person name="Varghese N."/>
            <person name="Submissions S."/>
        </authorList>
    </citation>
    <scope>NUCLEOTIDE SEQUENCE [LARGE SCALE GENOMIC DNA]</scope>
    <source>
        <strain evidence="4">CGMCC 4.3510</strain>
    </source>
</reference>
<sequence>MSTHTNTHKDTDTQGTFRRIAIVTGANRGLGRSTALRLADEGIDLILTYRSHEDEAAAVVAEATAAGRTAHALRLDTADTAAFADFADEVRRLLKESWGREDFDFLVNNAGSAVTEPFLQATEEGFDTMLGVHFKGVYFLTQKLVPLLADGGRIVNLSTGLTRFTSDGLSAYASMKGAVEVFTRYLAKELGPRGITANTVAPGPIGTDFAGGFMRDDEGVRAALAAQAALGRVGEPDDIGGTIAALLSGRTGWVTGQRIEASGGTFL</sequence>
<dbReference type="PANTHER" id="PTHR43639">
    <property type="entry name" value="OXIDOREDUCTASE, SHORT-CHAIN DEHYDROGENASE/REDUCTASE FAMILY (AFU_ORTHOLOGUE AFUA_5G02870)"/>
    <property type="match status" value="1"/>
</dbReference>
<dbReference type="EMBL" id="FONG01000007">
    <property type="protein sequence ID" value="SFF03364.1"/>
    <property type="molecule type" value="Genomic_DNA"/>
</dbReference>
<proteinExistence type="inferred from homology"/>
<dbReference type="PRINTS" id="PR00081">
    <property type="entry name" value="GDHRDH"/>
</dbReference>
<dbReference type="InterPro" id="IPR036291">
    <property type="entry name" value="NAD(P)-bd_dom_sf"/>
</dbReference>
<dbReference type="InterPro" id="IPR002347">
    <property type="entry name" value="SDR_fam"/>
</dbReference>
<evidence type="ECO:0000256" key="2">
    <source>
        <dbReference type="ARBA" id="ARBA00023002"/>
    </source>
</evidence>
<organism evidence="3 4">
    <name type="scientific">Actinacidiphila alni</name>
    <dbReference type="NCBI Taxonomy" id="380248"/>
    <lineage>
        <taxon>Bacteria</taxon>
        <taxon>Bacillati</taxon>
        <taxon>Actinomycetota</taxon>
        <taxon>Actinomycetes</taxon>
        <taxon>Kitasatosporales</taxon>
        <taxon>Streptomycetaceae</taxon>
        <taxon>Actinacidiphila</taxon>
    </lineage>
</organism>
<dbReference type="Proteomes" id="UP000199323">
    <property type="component" value="Unassembled WGS sequence"/>
</dbReference>
<dbReference type="Pfam" id="PF13561">
    <property type="entry name" value="adh_short_C2"/>
    <property type="match status" value="1"/>
</dbReference>
<comment type="similarity">
    <text evidence="1">Belongs to the short-chain dehydrogenases/reductases (SDR) family.</text>
</comment>
<evidence type="ECO:0000313" key="4">
    <source>
        <dbReference type="Proteomes" id="UP000199323"/>
    </source>
</evidence>
<dbReference type="GO" id="GO:0016491">
    <property type="term" value="F:oxidoreductase activity"/>
    <property type="evidence" value="ECO:0007669"/>
    <property type="project" value="UniProtKB-KW"/>
</dbReference>
<name>A0A1I2FCZ2_9ACTN</name>
<dbReference type="PANTHER" id="PTHR43639:SF1">
    <property type="entry name" value="SHORT-CHAIN DEHYDROGENASE_REDUCTASE FAMILY PROTEIN"/>
    <property type="match status" value="1"/>
</dbReference>
<dbReference type="OrthoDB" id="3571370at2"/>
<keyword evidence="4" id="KW-1185">Reference proteome</keyword>
<keyword evidence="2" id="KW-0560">Oxidoreductase</keyword>